<keyword evidence="5" id="KW-0460">Magnesium</keyword>
<comment type="similarity">
    <text evidence="1 5">Belongs to the 5-formyltetrahydrofolate cyclo-ligase family.</text>
</comment>
<evidence type="ECO:0000256" key="3">
    <source>
        <dbReference type="ARBA" id="ARBA00022840"/>
    </source>
</evidence>
<dbReference type="EMBL" id="PYMO01000018">
    <property type="protein sequence ID" value="PSU23005.1"/>
    <property type="molecule type" value="Genomic_DNA"/>
</dbReference>
<evidence type="ECO:0000256" key="2">
    <source>
        <dbReference type="ARBA" id="ARBA00022741"/>
    </source>
</evidence>
<keyword evidence="8" id="KW-1185">Reference proteome</keyword>
<feature type="binding site" evidence="4">
    <location>
        <position position="64"/>
    </location>
    <ligand>
        <name>substrate</name>
    </ligand>
</feature>
<evidence type="ECO:0000256" key="1">
    <source>
        <dbReference type="ARBA" id="ARBA00010638"/>
    </source>
</evidence>
<dbReference type="GO" id="GO:0046872">
    <property type="term" value="F:metal ion binding"/>
    <property type="evidence" value="ECO:0007669"/>
    <property type="project" value="UniProtKB-KW"/>
</dbReference>
<dbReference type="EMBL" id="PYMP01000003">
    <property type="protein sequence ID" value="PSU53161.1"/>
    <property type="molecule type" value="Genomic_DNA"/>
</dbReference>
<dbReference type="PANTHER" id="PTHR23407:SF1">
    <property type="entry name" value="5-FORMYLTETRAHYDROFOLATE CYCLO-LIGASE"/>
    <property type="match status" value="1"/>
</dbReference>
<dbReference type="GO" id="GO:0005524">
    <property type="term" value="F:ATP binding"/>
    <property type="evidence" value="ECO:0007669"/>
    <property type="project" value="UniProtKB-KW"/>
</dbReference>
<keyword evidence="5" id="KW-0479">Metal-binding</keyword>
<dbReference type="EC" id="6.3.3.2" evidence="5"/>
<feature type="binding site" evidence="4">
    <location>
        <begin position="144"/>
        <end position="152"/>
    </location>
    <ligand>
        <name>ATP</name>
        <dbReference type="ChEBI" id="CHEBI:30616"/>
    </ligand>
</feature>
<dbReference type="Proteomes" id="UP000241405">
    <property type="component" value="Unassembled WGS sequence"/>
</dbReference>
<evidence type="ECO:0000313" key="7">
    <source>
        <dbReference type="EMBL" id="PSU53161.1"/>
    </source>
</evidence>
<proteinExistence type="inferred from homology"/>
<dbReference type="Pfam" id="PF01812">
    <property type="entry name" value="5-FTHF_cyc-lig"/>
    <property type="match status" value="1"/>
</dbReference>
<name>A0A2T3JV61_PHOPO</name>
<dbReference type="Proteomes" id="UP000241618">
    <property type="component" value="Unassembled WGS sequence"/>
</dbReference>
<evidence type="ECO:0000313" key="6">
    <source>
        <dbReference type="EMBL" id="PSU23005.1"/>
    </source>
</evidence>
<comment type="cofactor">
    <cofactor evidence="5">
        <name>Mg(2+)</name>
        <dbReference type="ChEBI" id="CHEBI:18420"/>
    </cofactor>
</comment>
<gene>
    <name evidence="7" type="ORF">C9J18_05500</name>
    <name evidence="6" type="ORF">CTM96_15320</name>
</gene>
<dbReference type="InterPro" id="IPR037171">
    <property type="entry name" value="NagB/RpiA_transferase-like"/>
</dbReference>
<dbReference type="InterPro" id="IPR024185">
    <property type="entry name" value="FTHF_cligase-like_sf"/>
</dbReference>
<keyword evidence="7" id="KW-0436">Ligase</keyword>
<feature type="binding site" evidence="4">
    <location>
        <position position="59"/>
    </location>
    <ligand>
        <name>substrate</name>
    </ligand>
</feature>
<keyword evidence="2 4" id="KW-0547">Nucleotide-binding</keyword>
<dbReference type="GO" id="GO:0035999">
    <property type="term" value="P:tetrahydrofolate interconversion"/>
    <property type="evidence" value="ECO:0007669"/>
    <property type="project" value="TreeGrafter"/>
</dbReference>
<dbReference type="NCBIfam" id="TIGR02727">
    <property type="entry name" value="MTHFS_bact"/>
    <property type="match status" value="1"/>
</dbReference>
<comment type="catalytic activity">
    <reaction evidence="5">
        <text>(6S)-5-formyl-5,6,7,8-tetrahydrofolate + ATP = (6R)-5,10-methenyltetrahydrofolate + ADP + phosphate</text>
        <dbReference type="Rhea" id="RHEA:10488"/>
        <dbReference type="ChEBI" id="CHEBI:30616"/>
        <dbReference type="ChEBI" id="CHEBI:43474"/>
        <dbReference type="ChEBI" id="CHEBI:57455"/>
        <dbReference type="ChEBI" id="CHEBI:57457"/>
        <dbReference type="ChEBI" id="CHEBI:456216"/>
        <dbReference type="EC" id="6.3.3.2"/>
    </reaction>
</comment>
<dbReference type="GO" id="GO:0009396">
    <property type="term" value="P:folic acid-containing compound biosynthetic process"/>
    <property type="evidence" value="ECO:0007669"/>
    <property type="project" value="TreeGrafter"/>
</dbReference>
<dbReference type="GO" id="GO:0030272">
    <property type="term" value="F:5-formyltetrahydrofolate cyclo-ligase activity"/>
    <property type="evidence" value="ECO:0007669"/>
    <property type="project" value="UniProtKB-EC"/>
</dbReference>
<keyword evidence="3 4" id="KW-0067">ATP-binding</keyword>
<accession>A0A2T3JV61</accession>
<sequence length="203" mass="23267">MTTTSVSSSQPLRHQLRQQIRHARRQLSPQQQHHAAQQLSQRLQALPQIQHSQHIAIYLANDGEIDPQPFIEWLWQQGKSVYLPVLHPFSKGHLLFLHYAANTPMTTNRYGISEPKLDVRRVKPIAELDAICTPLVAFDSNGQRLGMGGGYYDRTLSQWHQHRQGPYPIGIGHDCQYIPLLPNEKWDVPLPIIITPNHLFTES</sequence>
<evidence type="ECO:0000313" key="9">
    <source>
        <dbReference type="Proteomes" id="UP000241618"/>
    </source>
</evidence>
<organism evidence="7 9">
    <name type="scientific">Photobacterium phosphoreum</name>
    <dbReference type="NCBI Taxonomy" id="659"/>
    <lineage>
        <taxon>Bacteria</taxon>
        <taxon>Pseudomonadati</taxon>
        <taxon>Pseudomonadota</taxon>
        <taxon>Gammaproteobacteria</taxon>
        <taxon>Vibrionales</taxon>
        <taxon>Vibrionaceae</taxon>
        <taxon>Photobacterium</taxon>
    </lineage>
</organism>
<evidence type="ECO:0000313" key="8">
    <source>
        <dbReference type="Proteomes" id="UP000241405"/>
    </source>
</evidence>
<dbReference type="InterPro" id="IPR002698">
    <property type="entry name" value="FTHF_cligase"/>
</dbReference>
<dbReference type="AlphaFoldDB" id="A0A2T3JV61"/>
<protein>
    <recommendedName>
        <fullName evidence="5">5-formyltetrahydrofolate cyclo-ligase</fullName>
        <ecNumber evidence="5">6.3.3.2</ecNumber>
    </recommendedName>
</protein>
<comment type="caution">
    <text evidence="7">The sequence shown here is derived from an EMBL/GenBank/DDBJ whole genome shotgun (WGS) entry which is preliminary data.</text>
</comment>
<dbReference type="PANTHER" id="PTHR23407">
    <property type="entry name" value="ATPASE INHIBITOR/5-FORMYLTETRAHYDROFOLATE CYCLO-LIGASE"/>
    <property type="match status" value="1"/>
</dbReference>
<reference evidence="8 9" key="1">
    <citation type="submission" date="2018-03" db="EMBL/GenBank/DDBJ databases">
        <title>Whole genome sequencing of Histamine producing bacteria.</title>
        <authorList>
            <person name="Butler K."/>
        </authorList>
    </citation>
    <scope>NUCLEOTIDE SEQUENCE [LARGE SCALE GENOMIC DNA]</scope>
    <source>
        <strain evidence="7 9">FS-6.1</strain>
        <strain evidence="6 8">FS-6.2</strain>
    </source>
</reference>
<evidence type="ECO:0000256" key="5">
    <source>
        <dbReference type="RuleBase" id="RU361279"/>
    </source>
</evidence>
<dbReference type="Gene3D" id="3.40.50.10420">
    <property type="entry name" value="NagB/RpiA/CoA transferase-like"/>
    <property type="match status" value="1"/>
</dbReference>
<dbReference type="RefSeq" id="WP_107191192.1">
    <property type="nucleotide sequence ID" value="NZ_PYMN01000027.1"/>
</dbReference>
<evidence type="ECO:0000256" key="4">
    <source>
        <dbReference type="PIRSR" id="PIRSR006806-1"/>
    </source>
</evidence>
<dbReference type="PIRSF" id="PIRSF006806">
    <property type="entry name" value="FTHF_cligase"/>
    <property type="match status" value="1"/>
</dbReference>
<dbReference type="SUPFAM" id="SSF100950">
    <property type="entry name" value="NagB/RpiA/CoA transferase-like"/>
    <property type="match status" value="1"/>
</dbReference>